<protein>
    <recommendedName>
        <fullName evidence="4">DUF1772 domain-containing protein</fullName>
    </recommendedName>
</protein>
<feature type="transmembrane region" description="Helical" evidence="1">
    <location>
        <begin position="49"/>
        <end position="70"/>
    </location>
</feature>
<keyword evidence="1" id="KW-0812">Transmembrane</keyword>
<sequence>MAIYGLRVVSFIFAALAFVPAGAHLFSMLNKLKLDGTSYLAAQRAYDGWSLFGSLVLGALLSSAALAVVLYRSGGAFGLVALAFIAIGATQFVFWSFTFPANRATRNWTMLPDNWEILRRQWEYSHAAAACLNALALLLLFLAALRRDAGV</sequence>
<dbReference type="EMBL" id="JAVIIP010000016">
    <property type="protein sequence ID" value="MDX8540903.1"/>
    <property type="molecule type" value="Genomic_DNA"/>
</dbReference>
<comment type="caution">
    <text evidence="2">The sequence shown here is derived from an EMBL/GenBank/DDBJ whole genome shotgun (WGS) entry which is preliminary data.</text>
</comment>
<name>A0ABU5AUG2_9HYPH</name>
<keyword evidence="1" id="KW-0472">Membrane</keyword>
<dbReference type="Proteomes" id="UP001276564">
    <property type="component" value="Unassembled WGS sequence"/>
</dbReference>
<feature type="transmembrane region" description="Helical" evidence="1">
    <location>
        <begin position="124"/>
        <end position="145"/>
    </location>
</feature>
<proteinExistence type="predicted"/>
<dbReference type="RefSeq" id="WP_127286124.1">
    <property type="nucleotide sequence ID" value="NZ_JAVIIP010000016.1"/>
</dbReference>
<evidence type="ECO:0000313" key="2">
    <source>
        <dbReference type="EMBL" id="MDX8540903.1"/>
    </source>
</evidence>
<evidence type="ECO:0000313" key="3">
    <source>
        <dbReference type="Proteomes" id="UP001276564"/>
    </source>
</evidence>
<organism evidence="2 3">
    <name type="scientific">Mesorhizobium abyssinicae</name>
    <dbReference type="NCBI Taxonomy" id="1209958"/>
    <lineage>
        <taxon>Bacteria</taxon>
        <taxon>Pseudomonadati</taxon>
        <taxon>Pseudomonadota</taxon>
        <taxon>Alphaproteobacteria</taxon>
        <taxon>Hyphomicrobiales</taxon>
        <taxon>Phyllobacteriaceae</taxon>
        <taxon>Mesorhizobium</taxon>
    </lineage>
</organism>
<feature type="transmembrane region" description="Helical" evidence="1">
    <location>
        <begin position="77"/>
        <end position="97"/>
    </location>
</feature>
<evidence type="ECO:0000256" key="1">
    <source>
        <dbReference type="SAM" id="Phobius"/>
    </source>
</evidence>
<evidence type="ECO:0008006" key="4">
    <source>
        <dbReference type="Google" id="ProtNLM"/>
    </source>
</evidence>
<keyword evidence="3" id="KW-1185">Reference proteome</keyword>
<accession>A0ABU5AUG2</accession>
<gene>
    <name evidence="2" type="ORF">RFM23_25125</name>
</gene>
<reference evidence="2 3" key="1">
    <citation type="submission" date="2023-08" db="EMBL/GenBank/DDBJ databases">
        <title>Implementing the SeqCode for naming new Mesorhizobium species isolated from Vachellia karroo root nodules.</title>
        <authorList>
            <person name="Van Lill M."/>
        </authorList>
    </citation>
    <scope>NUCLEOTIDE SEQUENCE [LARGE SCALE GENOMIC DNA]</scope>
    <source>
        <strain evidence="2 3">VK4B</strain>
    </source>
</reference>
<keyword evidence="1" id="KW-1133">Transmembrane helix</keyword>